<keyword evidence="1" id="KW-1185">Reference proteome</keyword>
<protein>
    <submittedName>
        <fullName evidence="2">Uncharacterized protein</fullName>
    </submittedName>
</protein>
<evidence type="ECO:0000313" key="2">
    <source>
        <dbReference type="WBParaSite" id="jg15422"/>
    </source>
</evidence>
<dbReference type="AlphaFoldDB" id="A0A915D3D9"/>
<reference evidence="2" key="1">
    <citation type="submission" date="2022-11" db="UniProtKB">
        <authorList>
            <consortium name="WormBaseParasite"/>
        </authorList>
    </citation>
    <scope>IDENTIFICATION</scope>
</reference>
<dbReference type="Proteomes" id="UP000887574">
    <property type="component" value="Unplaced"/>
</dbReference>
<accession>A0A915D3D9</accession>
<name>A0A915D3D9_9BILA</name>
<organism evidence="1 2">
    <name type="scientific">Ditylenchus dipsaci</name>
    <dbReference type="NCBI Taxonomy" id="166011"/>
    <lineage>
        <taxon>Eukaryota</taxon>
        <taxon>Metazoa</taxon>
        <taxon>Ecdysozoa</taxon>
        <taxon>Nematoda</taxon>
        <taxon>Chromadorea</taxon>
        <taxon>Rhabditida</taxon>
        <taxon>Tylenchina</taxon>
        <taxon>Tylenchomorpha</taxon>
        <taxon>Sphaerularioidea</taxon>
        <taxon>Anguinidae</taxon>
        <taxon>Anguininae</taxon>
        <taxon>Ditylenchus</taxon>
    </lineage>
</organism>
<dbReference type="WBParaSite" id="jg15422">
    <property type="protein sequence ID" value="jg15422"/>
    <property type="gene ID" value="jg15422"/>
</dbReference>
<sequence>MSKQTPIFCINGEEFPDKGFRNRCVTRLKAAMQQNPQNTLVQQFSGDPFKAEEYYFDKSREQADSRSYYMTAITRALKHFKGPGPPFNPVPGLSNATQVVSTTAELGPPVEPAVVNQIQLRSSNKSSWHIQAFRDAAITKMQKEVDKDVETVNRLGFPSDAKHIESIVFALCEGSKSTYEKMLSQLMISLNSVPEIQSDAQRD</sequence>
<evidence type="ECO:0000313" key="1">
    <source>
        <dbReference type="Proteomes" id="UP000887574"/>
    </source>
</evidence>
<proteinExistence type="predicted"/>